<proteinExistence type="predicted"/>
<evidence type="ECO:0000313" key="5">
    <source>
        <dbReference type="Proteomes" id="UP001371218"/>
    </source>
</evidence>
<dbReference type="NCBIfam" id="TIGR00254">
    <property type="entry name" value="GGDEF"/>
    <property type="match status" value="1"/>
</dbReference>
<dbReference type="SMART" id="SM00052">
    <property type="entry name" value="EAL"/>
    <property type="match status" value="1"/>
</dbReference>
<dbReference type="SUPFAM" id="SSF141868">
    <property type="entry name" value="EAL domain-like"/>
    <property type="match status" value="1"/>
</dbReference>
<dbReference type="PANTHER" id="PTHR44757:SF2">
    <property type="entry name" value="BIOFILM ARCHITECTURE MAINTENANCE PROTEIN MBAA"/>
    <property type="match status" value="1"/>
</dbReference>
<accession>A0ABU9BVW1</accession>
<keyword evidence="5" id="KW-1185">Reference proteome</keyword>
<feature type="transmembrane region" description="Helical" evidence="1">
    <location>
        <begin position="194"/>
        <end position="218"/>
    </location>
</feature>
<dbReference type="PANTHER" id="PTHR44757">
    <property type="entry name" value="DIGUANYLATE CYCLASE DGCP"/>
    <property type="match status" value="1"/>
</dbReference>
<dbReference type="PROSITE" id="PS50883">
    <property type="entry name" value="EAL"/>
    <property type="match status" value="1"/>
</dbReference>
<dbReference type="InterPro" id="IPR001633">
    <property type="entry name" value="EAL_dom"/>
</dbReference>
<dbReference type="InterPro" id="IPR013656">
    <property type="entry name" value="PAS_4"/>
</dbReference>
<dbReference type="InterPro" id="IPR000014">
    <property type="entry name" value="PAS"/>
</dbReference>
<dbReference type="PROSITE" id="PS50887">
    <property type="entry name" value="GGDEF"/>
    <property type="match status" value="1"/>
</dbReference>
<reference evidence="4 5" key="1">
    <citation type="submission" date="2024-04" db="EMBL/GenBank/DDBJ databases">
        <title>Novel species of the genus Ideonella isolated from streams.</title>
        <authorList>
            <person name="Lu H."/>
        </authorList>
    </citation>
    <scope>NUCLEOTIDE SEQUENCE [LARGE SCALE GENOMIC DNA]</scope>
    <source>
        <strain evidence="4 5">DXS29W</strain>
    </source>
</reference>
<evidence type="ECO:0000259" key="2">
    <source>
        <dbReference type="PROSITE" id="PS50883"/>
    </source>
</evidence>
<dbReference type="InterPro" id="IPR029787">
    <property type="entry name" value="Nucleotide_cyclase"/>
</dbReference>
<feature type="domain" description="GGDEF" evidence="3">
    <location>
        <begin position="381"/>
        <end position="514"/>
    </location>
</feature>
<dbReference type="Gene3D" id="3.30.450.20">
    <property type="entry name" value="PAS domain"/>
    <property type="match status" value="1"/>
</dbReference>
<feature type="domain" description="EAL" evidence="2">
    <location>
        <begin position="523"/>
        <end position="773"/>
    </location>
</feature>
<dbReference type="InterPro" id="IPR035965">
    <property type="entry name" value="PAS-like_dom_sf"/>
</dbReference>
<keyword evidence="1" id="KW-1133">Transmembrane helix</keyword>
<gene>
    <name evidence="4" type="ORF">AACH06_20815</name>
</gene>
<dbReference type="Proteomes" id="UP001371218">
    <property type="component" value="Unassembled WGS sequence"/>
</dbReference>
<dbReference type="EMBL" id="JBBUTG010000015">
    <property type="protein sequence ID" value="MEK8033269.1"/>
    <property type="molecule type" value="Genomic_DNA"/>
</dbReference>
<dbReference type="InterPro" id="IPR035919">
    <property type="entry name" value="EAL_sf"/>
</dbReference>
<organism evidence="4 5">
    <name type="scientific">Ideonella lacteola</name>
    <dbReference type="NCBI Taxonomy" id="2984193"/>
    <lineage>
        <taxon>Bacteria</taxon>
        <taxon>Pseudomonadati</taxon>
        <taxon>Pseudomonadota</taxon>
        <taxon>Betaproteobacteria</taxon>
        <taxon>Burkholderiales</taxon>
        <taxon>Sphaerotilaceae</taxon>
        <taxon>Ideonella</taxon>
    </lineage>
</organism>
<dbReference type="Pfam" id="PF00990">
    <property type="entry name" value="GGDEF"/>
    <property type="match status" value="1"/>
</dbReference>
<dbReference type="Gene3D" id="3.30.70.270">
    <property type="match status" value="1"/>
</dbReference>
<evidence type="ECO:0000256" key="1">
    <source>
        <dbReference type="SAM" id="Phobius"/>
    </source>
</evidence>
<dbReference type="InterPro" id="IPR043128">
    <property type="entry name" value="Rev_trsase/Diguanyl_cyclase"/>
</dbReference>
<dbReference type="CDD" id="cd01948">
    <property type="entry name" value="EAL"/>
    <property type="match status" value="1"/>
</dbReference>
<comment type="caution">
    <text evidence="4">The sequence shown here is derived from an EMBL/GenBank/DDBJ whole genome shotgun (WGS) entry which is preliminary data.</text>
</comment>
<dbReference type="InterPro" id="IPR000160">
    <property type="entry name" value="GGDEF_dom"/>
</dbReference>
<dbReference type="SMART" id="SM00267">
    <property type="entry name" value="GGDEF"/>
    <property type="match status" value="1"/>
</dbReference>
<dbReference type="Pfam" id="PF08448">
    <property type="entry name" value="PAS_4"/>
    <property type="match status" value="1"/>
</dbReference>
<dbReference type="SUPFAM" id="SSF55785">
    <property type="entry name" value="PYP-like sensor domain (PAS domain)"/>
    <property type="match status" value="1"/>
</dbReference>
<keyword evidence="1" id="KW-0472">Membrane</keyword>
<dbReference type="SMART" id="SM00091">
    <property type="entry name" value="PAS"/>
    <property type="match status" value="1"/>
</dbReference>
<protein>
    <submittedName>
        <fullName evidence="4">EAL domain-containing protein</fullName>
    </submittedName>
</protein>
<dbReference type="SUPFAM" id="SSF55073">
    <property type="entry name" value="Nucleotide cyclase"/>
    <property type="match status" value="1"/>
</dbReference>
<sequence>MPSHPVRFGSSYFARAGQAWRDTFHLYHAEDADSASIRAQHLDYVLRLTPAMMAANLINAALVSAALGFAGRPLLIVWVVLIGLIVATALRSWWRRRKMPRSLASRRAMRHSTWHAGLLGLLWAAVPAMWFASAPAEVRLLIATLTTGMLSAGAFAMGRLPGAALAYLATIVSGSLVGLWAHGGALAAPVSGLLLVYAAICALGAMAAGRQATALLIAQRDATRQQELVSMLLHDFEEHAAEGLWETDAQGRLRYASARTSELFACEPKALHGQVLLQLLGDRSPSHRQALSNAFDRGRPFRNLTIELTGSDGAGWWMLSAKPVAPVNVGDGGWRGVIVDVTDEVSAQDRMRHMAHFDALTGLANRVTLHAHLAQVLSQGERAALMAIDVDHFKSVNDTHGHSVGDALLKAVALRLRTCVRPQDLVARLGGDEFAVLIQTDTTRNGIHALSQRLSEAFAPPCDLGALTLQASVSMGVALTPDHGQAIDELMGNADLALYQAKASGRAQAALYDAQLGETSRRQSAISEALRTAEAEGQLHLHVQPKLAVASGRVVGVEALLRWQHPVLGSVSPAEFVPIAERTGSIGHIGAWVLREACRLAGTQLQGLTIAVNVSPAQLRSAAFEDDVRQALLASGLPPERLELEITESLFIDDAASAVQRLTALRRLGVRIALDDFGAGYSSLGYLRQFSFDVLKIDRQFIGELMTRDDARAIVGTIVQLARRLGMRTVAEGVETEDQLRLLVSLGCDELQGYLLARPAPIAQMRAMVAQAEGLLLTR</sequence>
<name>A0ABU9BVW1_9BURK</name>
<feature type="transmembrane region" description="Helical" evidence="1">
    <location>
        <begin position="164"/>
        <end position="182"/>
    </location>
</feature>
<dbReference type="RefSeq" id="WP_341427687.1">
    <property type="nucleotide sequence ID" value="NZ_JBBUTG010000015.1"/>
</dbReference>
<dbReference type="CDD" id="cd00130">
    <property type="entry name" value="PAS"/>
    <property type="match status" value="1"/>
</dbReference>
<keyword evidence="1" id="KW-0812">Transmembrane</keyword>
<dbReference type="InterPro" id="IPR052155">
    <property type="entry name" value="Biofilm_reg_signaling"/>
</dbReference>
<evidence type="ECO:0000259" key="3">
    <source>
        <dbReference type="PROSITE" id="PS50887"/>
    </source>
</evidence>
<feature type="transmembrane region" description="Helical" evidence="1">
    <location>
        <begin position="114"/>
        <end position="132"/>
    </location>
</feature>
<feature type="transmembrane region" description="Helical" evidence="1">
    <location>
        <begin position="44"/>
        <end position="69"/>
    </location>
</feature>
<dbReference type="Pfam" id="PF00563">
    <property type="entry name" value="EAL"/>
    <property type="match status" value="1"/>
</dbReference>
<feature type="transmembrane region" description="Helical" evidence="1">
    <location>
        <begin position="75"/>
        <end position="94"/>
    </location>
</feature>
<dbReference type="Gene3D" id="3.20.20.450">
    <property type="entry name" value="EAL domain"/>
    <property type="match status" value="1"/>
</dbReference>
<evidence type="ECO:0000313" key="4">
    <source>
        <dbReference type="EMBL" id="MEK8033269.1"/>
    </source>
</evidence>
<dbReference type="CDD" id="cd01949">
    <property type="entry name" value="GGDEF"/>
    <property type="match status" value="1"/>
</dbReference>